<evidence type="ECO:0000313" key="3">
    <source>
        <dbReference type="EMBL" id="EAS44600.1"/>
    </source>
</evidence>
<dbReference type="AlphaFoldDB" id="Q1Z880"/>
<dbReference type="RefSeq" id="WP_006232874.1">
    <property type="nucleotide sequence ID" value="NZ_CH724136.1"/>
</dbReference>
<name>Q1Z880_9GAMM</name>
<keyword evidence="4" id="KW-0808">Transferase</keyword>
<dbReference type="Gene3D" id="3.90.550.10">
    <property type="entry name" value="Spore Coat Polysaccharide Biosynthesis Protein SpsA, Chain A"/>
    <property type="match status" value="1"/>
</dbReference>
<evidence type="ECO:0000313" key="4">
    <source>
        <dbReference type="EMBL" id="EAS44633.1"/>
    </source>
</evidence>
<dbReference type="InterPro" id="IPR000644">
    <property type="entry name" value="CBS_dom"/>
</dbReference>
<feature type="domain" description="CBS" evidence="2">
    <location>
        <begin position="67"/>
        <end position="123"/>
    </location>
</feature>
<evidence type="ECO:0000256" key="1">
    <source>
        <dbReference type="PROSITE-ProRule" id="PRU00703"/>
    </source>
</evidence>
<dbReference type="InterPro" id="IPR029044">
    <property type="entry name" value="Nucleotide-diphossugar_trans"/>
</dbReference>
<proteinExistence type="predicted"/>
<organism evidence="4 5">
    <name type="scientific">Photobacterium profundum 3TCK</name>
    <dbReference type="NCBI Taxonomy" id="314280"/>
    <lineage>
        <taxon>Bacteria</taxon>
        <taxon>Pseudomonadati</taxon>
        <taxon>Pseudomonadota</taxon>
        <taxon>Gammaproteobacteria</taxon>
        <taxon>Vibrionales</taxon>
        <taxon>Vibrionaceae</taxon>
        <taxon>Photobacterium</taxon>
    </lineage>
</organism>
<gene>
    <name evidence="3" type="ORF">P3TCK_26542</name>
    <name evidence="4" type="ORF">P3TCK_26707</name>
</gene>
<dbReference type="InterPro" id="IPR046342">
    <property type="entry name" value="CBS_dom_sf"/>
</dbReference>
<dbReference type="Pfam" id="PF00483">
    <property type="entry name" value="NTP_transferase"/>
    <property type="match status" value="1"/>
</dbReference>
<dbReference type="HOGENOM" id="CLU_045375_0_0_6"/>
<sequence length="353" mass="39738">MSHCWNNVLIKPTNTIRDALEIINNEALRVVLVVDHHEHLQGVVTDGDIRRGLLNNLALTAEITQVMNSNPMTADVNTPRDELIAIMKSNGILSLPLVDDENRVVGLETLHHLFEKTIHQNPVFLMAGGFGTRLRPLTDTCPKPMLKIGNKPILETVIRSFIKAGFVNFYISTHYMPEQIQQHFGDGSELGVNIHYVHEESPLGTGGALGLLPADLPAALPLIMMNGDVLTKVDFERLLEFHTESQADATMCVREYDYQIPYGVINGEGNKITSMVEKPIQRFFVNAGIYVVSPRVIQSVPENHHIDMPTLLEQHMVERDNILMFPIHEYWLDIGRMDDFNRAQTDIHTLGLD</sequence>
<dbReference type="EMBL" id="AAPH01000003">
    <property type="protein sequence ID" value="EAS44633.1"/>
    <property type="molecule type" value="Genomic_DNA"/>
</dbReference>
<keyword evidence="1" id="KW-0129">CBS domain</keyword>
<dbReference type="GO" id="GO:0016740">
    <property type="term" value="F:transferase activity"/>
    <property type="evidence" value="ECO:0007669"/>
    <property type="project" value="UniProtKB-KW"/>
</dbReference>
<dbReference type="PANTHER" id="PTHR22572">
    <property type="entry name" value="SUGAR-1-PHOSPHATE GUANYL TRANSFERASE"/>
    <property type="match status" value="1"/>
</dbReference>
<dbReference type="CDD" id="cd06426">
    <property type="entry name" value="NTP_transferase_like_2"/>
    <property type="match status" value="1"/>
</dbReference>
<dbReference type="OrthoDB" id="9788272at2"/>
<dbReference type="InterPro" id="IPR005835">
    <property type="entry name" value="NTP_transferase_dom"/>
</dbReference>
<reference evidence="4 5" key="1">
    <citation type="submission" date="2006-03" db="EMBL/GenBank/DDBJ databases">
        <authorList>
            <person name="Bartlett D.H."/>
            <person name="Valle G."/>
            <person name="Lauro F.M."/>
            <person name="Vezzi A."/>
            <person name="Simonato F."/>
            <person name="Eloe E."/>
            <person name="Vitulo N."/>
            <person name="Stratton T.K."/>
            <person name="D'angelo M."/>
            <person name="Ferriera S."/>
            <person name="Johnson J."/>
            <person name="Kravitz S."/>
            <person name="Beeson K."/>
            <person name="Sutton G."/>
            <person name="Rogers Y."/>
            <person name="Friedman R."/>
            <person name="Frazier M."/>
            <person name="Venter J.C."/>
        </authorList>
    </citation>
    <scope>NUCLEOTIDE SEQUENCE [LARGE SCALE GENOMIC DNA]</scope>
    <source>
        <strain evidence="4 5">3TCK</strain>
    </source>
</reference>
<dbReference type="Gene3D" id="3.10.580.10">
    <property type="entry name" value="CBS-domain"/>
    <property type="match status" value="1"/>
</dbReference>
<dbReference type="SUPFAM" id="SSF53448">
    <property type="entry name" value="Nucleotide-diphospho-sugar transferases"/>
    <property type="match status" value="1"/>
</dbReference>
<dbReference type="SMART" id="SM00116">
    <property type="entry name" value="CBS"/>
    <property type="match status" value="2"/>
</dbReference>
<evidence type="ECO:0000313" key="5">
    <source>
        <dbReference type="Proteomes" id="UP000003789"/>
    </source>
</evidence>
<feature type="domain" description="CBS" evidence="2">
    <location>
        <begin position="1"/>
        <end position="59"/>
    </location>
</feature>
<dbReference type="CDD" id="cd04607">
    <property type="entry name" value="CBS_pair_NTP_transferase_assoc"/>
    <property type="match status" value="1"/>
</dbReference>
<protein>
    <submittedName>
        <fullName evidence="4">Mannose-1-phosphate guanyltransferase</fullName>
    </submittedName>
</protein>
<comment type="caution">
    <text evidence="4">The sequence shown here is derived from an EMBL/GenBank/DDBJ whole genome shotgun (WGS) entry which is preliminary data.</text>
</comment>
<dbReference type="Pfam" id="PF00571">
    <property type="entry name" value="CBS"/>
    <property type="match status" value="2"/>
</dbReference>
<dbReference type="Proteomes" id="UP000003789">
    <property type="component" value="Unassembled WGS sequence"/>
</dbReference>
<dbReference type="SUPFAM" id="SSF54631">
    <property type="entry name" value="CBS-domain pair"/>
    <property type="match status" value="1"/>
</dbReference>
<evidence type="ECO:0000259" key="2">
    <source>
        <dbReference type="PROSITE" id="PS51371"/>
    </source>
</evidence>
<accession>Q1Z880</accession>
<dbReference type="EMBL" id="AAPH01000003">
    <property type="protein sequence ID" value="EAS44600.1"/>
    <property type="molecule type" value="Genomic_DNA"/>
</dbReference>
<dbReference type="PROSITE" id="PS51371">
    <property type="entry name" value="CBS"/>
    <property type="match status" value="2"/>
</dbReference>
<dbReference type="InterPro" id="IPR050486">
    <property type="entry name" value="Mannose-1P_guanyltransferase"/>
</dbReference>